<keyword evidence="2" id="KW-1185">Reference proteome</keyword>
<protein>
    <submittedName>
        <fullName evidence="1">Uncharacterized protein</fullName>
    </submittedName>
</protein>
<proteinExistence type="predicted"/>
<dbReference type="Proteomes" id="UP001328107">
    <property type="component" value="Unassembled WGS sequence"/>
</dbReference>
<gene>
    <name evidence="1" type="ORF">PMAYCL1PPCAC_05020</name>
</gene>
<sequence>DGYALVTVVEGARGFDVIISFGYSMICACFFNEFGSSLISFAVPNKNYSTHIDSWLFLLEIIEWII</sequence>
<evidence type="ECO:0000313" key="1">
    <source>
        <dbReference type="EMBL" id="GMR34825.1"/>
    </source>
</evidence>
<accession>A0AAN4ZBT0</accession>
<name>A0AAN4ZBT0_9BILA</name>
<comment type="caution">
    <text evidence="1">The sequence shown here is derived from an EMBL/GenBank/DDBJ whole genome shotgun (WGS) entry which is preliminary data.</text>
</comment>
<organism evidence="1 2">
    <name type="scientific">Pristionchus mayeri</name>
    <dbReference type="NCBI Taxonomy" id="1317129"/>
    <lineage>
        <taxon>Eukaryota</taxon>
        <taxon>Metazoa</taxon>
        <taxon>Ecdysozoa</taxon>
        <taxon>Nematoda</taxon>
        <taxon>Chromadorea</taxon>
        <taxon>Rhabditida</taxon>
        <taxon>Rhabditina</taxon>
        <taxon>Diplogasteromorpha</taxon>
        <taxon>Diplogasteroidea</taxon>
        <taxon>Neodiplogasteridae</taxon>
        <taxon>Pristionchus</taxon>
    </lineage>
</organism>
<dbReference type="EMBL" id="BTRK01000002">
    <property type="protein sequence ID" value="GMR34825.1"/>
    <property type="molecule type" value="Genomic_DNA"/>
</dbReference>
<feature type="non-terminal residue" evidence="1">
    <location>
        <position position="66"/>
    </location>
</feature>
<feature type="non-terminal residue" evidence="1">
    <location>
        <position position="1"/>
    </location>
</feature>
<reference evidence="2" key="1">
    <citation type="submission" date="2022-10" db="EMBL/GenBank/DDBJ databases">
        <title>Genome assembly of Pristionchus species.</title>
        <authorList>
            <person name="Yoshida K."/>
            <person name="Sommer R.J."/>
        </authorList>
    </citation>
    <scope>NUCLEOTIDE SEQUENCE [LARGE SCALE GENOMIC DNA]</scope>
    <source>
        <strain evidence="2">RS5460</strain>
    </source>
</reference>
<dbReference type="AlphaFoldDB" id="A0AAN4ZBT0"/>
<evidence type="ECO:0000313" key="2">
    <source>
        <dbReference type="Proteomes" id="UP001328107"/>
    </source>
</evidence>